<evidence type="ECO:0000313" key="2">
    <source>
        <dbReference type="Proteomes" id="UP000265520"/>
    </source>
</evidence>
<organism evidence="1 2">
    <name type="scientific">Trifolium medium</name>
    <dbReference type="NCBI Taxonomy" id="97028"/>
    <lineage>
        <taxon>Eukaryota</taxon>
        <taxon>Viridiplantae</taxon>
        <taxon>Streptophyta</taxon>
        <taxon>Embryophyta</taxon>
        <taxon>Tracheophyta</taxon>
        <taxon>Spermatophyta</taxon>
        <taxon>Magnoliopsida</taxon>
        <taxon>eudicotyledons</taxon>
        <taxon>Gunneridae</taxon>
        <taxon>Pentapetalae</taxon>
        <taxon>rosids</taxon>
        <taxon>fabids</taxon>
        <taxon>Fabales</taxon>
        <taxon>Fabaceae</taxon>
        <taxon>Papilionoideae</taxon>
        <taxon>50 kb inversion clade</taxon>
        <taxon>NPAAA clade</taxon>
        <taxon>Hologalegina</taxon>
        <taxon>IRL clade</taxon>
        <taxon>Trifolieae</taxon>
        <taxon>Trifolium</taxon>
    </lineage>
</organism>
<dbReference type="AlphaFoldDB" id="A0A392TBQ7"/>
<accession>A0A392TBQ7</accession>
<feature type="non-terminal residue" evidence="1">
    <location>
        <position position="1"/>
    </location>
</feature>
<dbReference type="EMBL" id="LXQA010548764">
    <property type="protein sequence ID" value="MCI58583.1"/>
    <property type="molecule type" value="Genomic_DNA"/>
</dbReference>
<keyword evidence="2" id="KW-1185">Reference proteome</keyword>
<reference evidence="1 2" key="1">
    <citation type="journal article" date="2018" name="Front. Plant Sci.">
        <title>Red Clover (Trifolium pratense) and Zigzag Clover (T. medium) - A Picture of Genomic Similarities and Differences.</title>
        <authorList>
            <person name="Dluhosova J."/>
            <person name="Istvanek J."/>
            <person name="Nedelnik J."/>
            <person name="Repkova J."/>
        </authorList>
    </citation>
    <scope>NUCLEOTIDE SEQUENCE [LARGE SCALE GENOMIC DNA]</scope>
    <source>
        <strain evidence="2">cv. 10/8</strain>
        <tissue evidence="1">Leaf</tissue>
    </source>
</reference>
<protein>
    <submittedName>
        <fullName evidence="1">Uncharacterized protein</fullName>
    </submittedName>
</protein>
<dbReference type="Proteomes" id="UP000265520">
    <property type="component" value="Unassembled WGS sequence"/>
</dbReference>
<name>A0A392TBQ7_9FABA</name>
<comment type="caution">
    <text evidence="1">The sequence shown here is derived from an EMBL/GenBank/DDBJ whole genome shotgun (WGS) entry which is preliminary data.</text>
</comment>
<evidence type="ECO:0000313" key="1">
    <source>
        <dbReference type="EMBL" id="MCI58583.1"/>
    </source>
</evidence>
<proteinExistence type="predicted"/>
<sequence>QKRDLSLSEIKRELASIGRFSGHVDAANRSSTGSSLSEGFVA</sequence>